<comment type="similarity">
    <text evidence="1">Belongs to the ABC transporter superfamily.</text>
</comment>
<protein>
    <submittedName>
        <fullName evidence="7">ABC transporter ATP-binding protein</fullName>
    </submittedName>
</protein>
<dbReference type="PANTHER" id="PTHR42734">
    <property type="entry name" value="METAL TRANSPORT SYSTEM ATP-BINDING PROTEIN TM_0124-RELATED"/>
    <property type="match status" value="1"/>
</dbReference>
<dbReference type="Gene3D" id="3.40.50.300">
    <property type="entry name" value="P-loop containing nucleotide triphosphate hydrolases"/>
    <property type="match status" value="1"/>
</dbReference>
<keyword evidence="4" id="KW-0547">Nucleotide-binding</keyword>
<dbReference type="GO" id="GO:0005524">
    <property type="term" value="F:ATP binding"/>
    <property type="evidence" value="ECO:0007669"/>
    <property type="project" value="UniProtKB-KW"/>
</dbReference>
<evidence type="ECO:0000256" key="2">
    <source>
        <dbReference type="ARBA" id="ARBA00022448"/>
    </source>
</evidence>
<name>A0A557R1D6_9RHOO</name>
<reference evidence="7 8" key="1">
    <citation type="submission" date="2019-07" db="EMBL/GenBank/DDBJ databases">
        <title>The pathways for chlorine oxyanion respiration interact through the shared metabolite chlorate.</title>
        <authorList>
            <person name="Barnum T.P."/>
            <person name="Cheng Y."/>
            <person name="Hill K.A."/>
            <person name="Lucas L.N."/>
            <person name="Carlson H.K."/>
            <person name="Coates J.D."/>
        </authorList>
    </citation>
    <scope>NUCLEOTIDE SEQUENCE [LARGE SCALE GENOMIC DNA]</scope>
    <source>
        <strain evidence="7 8">SFB-3</strain>
    </source>
</reference>
<keyword evidence="5 7" id="KW-0067">ATP-binding</keyword>
<dbReference type="PANTHER" id="PTHR42734:SF5">
    <property type="entry name" value="IRON TRANSPORT SYSTEM ATP-BINDING PROTEIN HI_0361-RELATED"/>
    <property type="match status" value="1"/>
</dbReference>
<keyword evidence="8" id="KW-1185">Reference proteome</keyword>
<keyword evidence="3" id="KW-1003">Cell membrane</keyword>
<dbReference type="InterPro" id="IPR017871">
    <property type="entry name" value="ABC_transporter-like_CS"/>
</dbReference>
<evidence type="ECO:0000256" key="4">
    <source>
        <dbReference type="ARBA" id="ARBA00022741"/>
    </source>
</evidence>
<evidence type="ECO:0000313" key="7">
    <source>
        <dbReference type="EMBL" id="TVO58972.1"/>
    </source>
</evidence>
<dbReference type="SMART" id="SM00382">
    <property type="entry name" value="AAA"/>
    <property type="match status" value="1"/>
</dbReference>
<dbReference type="Proteomes" id="UP000319502">
    <property type="component" value="Unassembled WGS sequence"/>
</dbReference>
<evidence type="ECO:0000256" key="3">
    <source>
        <dbReference type="ARBA" id="ARBA00022475"/>
    </source>
</evidence>
<dbReference type="AlphaFoldDB" id="A0A557R1D6"/>
<dbReference type="InterPro" id="IPR027417">
    <property type="entry name" value="P-loop_NTPase"/>
</dbReference>
<dbReference type="PROSITE" id="PS00211">
    <property type="entry name" value="ABC_TRANSPORTER_1"/>
    <property type="match status" value="1"/>
</dbReference>
<dbReference type="InterPro" id="IPR003439">
    <property type="entry name" value="ABC_transporter-like_ATP-bd"/>
</dbReference>
<evidence type="ECO:0000259" key="6">
    <source>
        <dbReference type="PROSITE" id="PS50893"/>
    </source>
</evidence>
<dbReference type="GO" id="GO:0016887">
    <property type="term" value="F:ATP hydrolysis activity"/>
    <property type="evidence" value="ECO:0007669"/>
    <property type="project" value="InterPro"/>
</dbReference>
<organism evidence="7 8">
    <name type="scientific">Denitromonas halophila</name>
    <dbReference type="NCBI Taxonomy" id="1629404"/>
    <lineage>
        <taxon>Bacteria</taxon>
        <taxon>Pseudomonadati</taxon>
        <taxon>Pseudomonadota</taxon>
        <taxon>Betaproteobacteria</taxon>
        <taxon>Rhodocyclales</taxon>
        <taxon>Zoogloeaceae</taxon>
        <taxon>Denitromonas</taxon>
    </lineage>
</organism>
<sequence length="283" mass="30467">MHAFARPPLSFLADSRCRRSARHCRGRGGRAVGSHGLGAAVSAAALTLTGVSAGYGGQTTVSDVSLAVPAGARVAVIGANGAGKSTLLRTIAGELPLMAGQMRRCETCARMGYLPQAATVDRRFPISVYEFVAMGAWQRMGVFRRMSPAVRQSIANALERTGLSALSRRPISELSGGQLQRARFARLILQDAAMLLLDEPFAGVDRPTREALMTLVDSWHAEGRTTLVVLHDVELVRQRFELCLTVDDGHAQLTPTVELLTLRPTPADGKSTRHDFLRNALRA</sequence>
<evidence type="ECO:0000256" key="1">
    <source>
        <dbReference type="ARBA" id="ARBA00005417"/>
    </source>
</evidence>
<gene>
    <name evidence="7" type="ORF">FHP91_04775</name>
</gene>
<feature type="domain" description="ABC transporter" evidence="6">
    <location>
        <begin position="46"/>
        <end position="273"/>
    </location>
</feature>
<dbReference type="EMBL" id="VMNK01000003">
    <property type="protein sequence ID" value="TVO58972.1"/>
    <property type="molecule type" value="Genomic_DNA"/>
</dbReference>
<comment type="caution">
    <text evidence="7">The sequence shown here is derived from an EMBL/GenBank/DDBJ whole genome shotgun (WGS) entry which is preliminary data.</text>
</comment>
<dbReference type="InterPro" id="IPR003593">
    <property type="entry name" value="AAA+_ATPase"/>
</dbReference>
<evidence type="ECO:0000256" key="5">
    <source>
        <dbReference type="ARBA" id="ARBA00022840"/>
    </source>
</evidence>
<dbReference type="PROSITE" id="PS50893">
    <property type="entry name" value="ABC_TRANSPORTER_2"/>
    <property type="match status" value="1"/>
</dbReference>
<accession>A0A557R1D6</accession>
<keyword evidence="3" id="KW-0472">Membrane</keyword>
<proteinExistence type="inferred from homology"/>
<dbReference type="OrthoDB" id="9806726at2"/>
<dbReference type="SUPFAM" id="SSF52540">
    <property type="entry name" value="P-loop containing nucleoside triphosphate hydrolases"/>
    <property type="match status" value="1"/>
</dbReference>
<dbReference type="Pfam" id="PF00005">
    <property type="entry name" value="ABC_tran"/>
    <property type="match status" value="1"/>
</dbReference>
<dbReference type="CDD" id="cd03235">
    <property type="entry name" value="ABC_Metallic_Cations"/>
    <property type="match status" value="1"/>
</dbReference>
<keyword evidence="2" id="KW-0813">Transport</keyword>
<dbReference type="InterPro" id="IPR050153">
    <property type="entry name" value="Metal_Ion_Import_ABC"/>
</dbReference>
<evidence type="ECO:0000313" key="8">
    <source>
        <dbReference type="Proteomes" id="UP000319502"/>
    </source>
</evidence>